<dbReference type="OrthoDB" id="10042941at2759"/>
<evidence type="ECO:0000313" key="7">
    <source>
        <dbReference type="Proteomes" id="UP000663882"/>
    </source>
</evidence>
<proteinExistence type="predicted"/>
<organism evidence="4 7">
    <name type="scientific">Rotaria sordida</name>
    <dbReference type="NCBI Taxonomy" id="392033"/>
    <lineage>
        <taxon>Eukaryota</taxon>
        <taxon>Metazoa</taxon>
        <taxon>Spiralia</taxon>
        <taxon>Gnathifera</taxon>
        <taxon>Rotifera</taxon>
        <taxon>Eurotatoria</taxon>
        <taxon>Bdelloidea</taxon>
        <taxon>Philodinida</taxon>
        <taxon>Philodinidae</taxon>
        <taxon>Rotaria</taxon>
    </lineage>
</organism>
<feature type="transmembrane region" description="Helical" evidence="2">
    <location>
        <begin position="104"/>
        <end position="124"/>
    </location>
</feature>
<keyword evidence="2" id="KW-0472">Membrane</keyword>
<dbReference type="EMBL" id="CAJOBD010001357">
    <property type="protein sequence ID" value="CAF3791260.1"/>
    <property type="molecule type" value="Genomic_DNA"/>
</dbReference>
<accession>A0A814MEK4</accession>
<sequence>MATAGYTRPQNHSTITDDDDAALDIRTDSNNTRATDNNSVTTLHNQVQEVVGVMKQNIDKLLDRDVALNNLVTRSDDLQSSATTYNRTANQLHKKYWCKNAKTNICIGGIIITVIFIVILSIALSRRGKN</sequence>
<name>A0A814MEK4_9BILA</name>
<dbReference type="SUPFAM" id="SSF58038">
    <property type="entry name" value="SNARE fusion complex"/>
    <property type="match status" value="1"/>
</dbReference>
<dbReference type="AlphaFoldDB" id="A0A814MEK4"/>
<evidence type="ECO:0000256" key="1">
    <source>
        <dbReference type="PROSITE-ProRule" id="PRU00290"/>
    </source>
</evidence>
<evidence type="ECO:0000313" key="5">
    <source>
        <dbReference type="EMBL" id="CAF1162950.1"/>
    </source>
</evidence>
<reference evidence="4" key="1">
    <citation type="submission" date="2021-02" db="EMBL/GenBank/DDBJ databases">
        <authorList>
            <person name="Nowell W R."/>
        </authorList>
    </citation>
    <scope>NUCLEOTIDE SEQUENCE</scope>
</reference>
<dbReference type="PRINTS" id="PR00219">
    <property type="entry name" value="SYNAPTOBREVN"/>
</dbReference>
<evidence type="ECO:0000256" key="2">
    <source>
        <dbReference type="SAM" id="Phobius"/>
    </source>
</evidence>
<dbReference type="Proteomes" id="UP000663864">
    <property type="component" value="Unassembled WGS sequence"/>
</dbReference>
<evidence type="ECO:0000259" key="3">
    <source>
        <dbReference type="PROSITE" id="PS50892"/>
    </source>
</evidence>
<dbReference type="Gene3D" id="1.20.5.110">
    <property type="match status" value="1"/>
</dbReference>
<evidence type="ECO:0000313" key="6">
    <source>
        <dbReference type="EMBL" id="CAF3791260.1"/>
    </source>
</evidence>
<dbReference type="GO" id="GO:0016020">
    <property type="term" value="C:membrane"/>
    <property type="evidence" value="ECO:0007669"/>
    <property type="project" value="InterPro"/>
</dbReference>
<dbReference type="Proteomes" id="UP000663836">
    <property type="component" value="Unassembled WGS sequence"/>
</dbReference>
<keyword evidence="2" id="KW-0812">Transmembrane</keyword>
<dbReference type="Proteomes" id="UP000663882">
    <property type="component" value="Unassembled WGS sequence"/>
</dbReference>
<protein>
    <recommendedName>
        <fullName evidence="3">V-SNARE coiled-coil homology domain-containing protein</fullName>
    </recommendedName>
</protein>
<comment type="caution">
    <text evidence="4">The sequence shown here is derived from an EMBL/GenBank/DDBJ whole genome shotgun (WGS) entry which is preliminary data.</text>
</comment>
<gene>
    <name evidence="6" type="ORF">JBS370_LOCUS14759</name>
    <name evidence="4" type="ORF">RFH988_LOCUS18067</name>
    <name evidence="5" type="ORF">ZHD862_LOCUS20788</name>
</gene>
<keyword evidence="1" id="KW-0175">Coiled coil</keyword>
<dbReference type="InterPro" id="IPR016444">
    <property type="entry name" value="Synaptobrevin/VAMP"/>
</dbReference>
<dbReference type="PROSITE" id="PS50892">
    <property type="entry name" value="V_SNARE"/>
    <property type="match status" value="1"/>
</dbReference>
<dbReference type="InterPro" id="IPR001388">
    <property type="entry name" value="Synaptobrevin-like"/>
</dbReference>
<keyword evidence="2" id="KW-1133">Transmembrane helix</keyword>
<dbReference type="PANTHER" id="PTHR45701">
    <property type="entry name" value="SYNAPTOBREVIN FAMILY MEMBER"/>
    <property type="match status" value="1"/>
</dbReference>
<dbReference type="Pfam" id="PF00957">
    <property type="entry name" value="Synaptobrevin"/>
    <property type="match status" value="1"/>
</dbReference>
<dbReference type="EMBL" id="CAJNOT010001201">
    <property type="protein sequence ID" value="CAF1162950.1"/>
    <property type="molecule type" value="Genomic_DNA"/>
</dbReference>
<dbReference type="InterPro" id="IPR042855">
    <property type="entry name" value="V_SNARE_CC"/>
</dbReference>
<evidence type="ECO:0000313" key="4">
    <source>
        <dbReference type="EMBL" id="CAF1076788.1"/>
    </source>
</evidence>
<dbReference type="EMBL" id="CAJNOO010000997">
    <property type="protein sequence ID" value="CAF1076788.1"/>
    <property type="molecule type" value="Genomic_DNA"/>
</dbReference>
<feature type="domain" description="V-SNARE coiled-coil homology" evidence="3">
    <location>
        <begin position="39"/>
        <end position="99"/>
    </location>
</feature>
<dbReference type="GO" id="GO:0016192">
    <property type="term" value="P:vesicle-mediated transport"/>
    <property type="evidence" value="ECO:0007669"/>
    <property type="project" value="InterPro"/>
</dbReference>